<keyword evidence="1" id="KW-1133">Transmembrane helix</keyword>
<comment type="caution">
    <text evidence="2">The sequence shown here is derived from an EMBL/GenBank/DDBJ whole genome shotgun (WGS) entry which is preliminary data.</text>
</comment>
<organism evidence="2 3">
    <name type="scientific">Blepharisma stoltei</name>
    <dbReference type="NCBI Taxonomy" id="1481888"/>
    <lineage>
        <taxon>Eukaryota</taxon>
        <taxon>Sar</taxon>
        <taxon>Alveolata</taxon>
        <taxon>Ciliophora</taxon>
        <taxon>Postciliodesmatophora</taxon>
        <taxon>Heterotrichea</taxon>
        <taxon>Heterotrichida</taxon>
        <taxon>Blepharismidae</taxon>
        <taxon>Blepharisma</taxon>
    </lineage>
</organism>
<evidence type="ECO:0000313" key="3">
    <source>
        <dbReference type="Proteomes" id="UP001162131"/>
    </source>
</evidence>
<keyword evidence="1" id="KW-0812">Transmembrane</keyword>
<feature type="transmembrane region" description="Helical" evidence="1">
    <location>
        <begin position="51"/>
        <end position="77"/>
    </location>
</feature>
<proteinExistence type="predicted"/>
<keyword evidence="3" id="KW-1185">Reference proteome</keyword>
<feature type="transmembrane region" description="Helical" evidence="1">
    <location>
        <begin position="325"/>
        <end position="348"/>
    </location>
</feature>
<gene>
    <name evidence="2" type="ORF">BSTOLATCC_MIC34996</name>
</gene>
<reference evidence="2" key="1">
    <citation type="submission" date="2021-09" db="EMBL/GenBank/DDBJ databases">
        <authorList>
            <consortium name="AG Swart"/>
            <person name="Singh M."/>
            <person name="Singh A."/>
            <person name="Seah K."/>
            <person name="Emmerich C."/>
        </authorList>
    </citation>
    <scope>NUCLEOTIDE SEQUENCE</scope>
    <source>
        <strain evidence="2">ATCC30299</strain>
    </source>
</reference>
<dbReference type="Proteomes" id="UP001162131">
    <property type="component" value="Unassembled WGS sequence"/>
</dbReference>
<dbReference type="EMBL" id="CAJZBQ010000035">
    <property type="protein sequence ID" value="CAG9323969.1"/>
    <property type="molecule type" value="Genomic_DNA"/>
</dbReference>
<dbReference type="AlphaFoldDB" id="A0AAU9JSU7"/>
<evidence type="ECO:0000256" key="1">
    <source>
        <dbReference type="SAM" id="Phobius"/>
    </source>
</evidence>
<accession>A0AAU9JSU7</accession>
<name>A0AAU9JSU7_9CILI</name>
<evidence type="ECO:0000313" key="2">
    <source>
        <dbReference type="EMBL" id="CAG9323969.1"/>
    </source>
</evidence>
<sequence>MRKFKNSENYSKETSFFVLNGYGEAFEYSYNSLYDVISCQKSAILNFKTEIFSLLLLGVLLLSLGIFIMAPFCYAVIKTENILWNNTRKFAYKYYKDLKQSCLSRLSNIHSQPETEANSQPRSNKPLIFKSYWKYIWRIGLFSLTTSIFCIINITYFYEKCAEYVYNRPEVTEALINSQVLFTTLSTWTTEAGMKNSIFSLSKQLTYGCPFGDPENNLEDVIFRIKKSQKAFRDSKYSSILPESFKKPFFEYDGDCEVDVHRYGIHAGGELSILDAYLIAQFEGNSMNEWLPLMYSLQELDGDYNIFIKEYNQYSQNVIDDEMNIIIGVLAIYIITSIIMYLSLYLVFFRSEKKYLMKINSMLQIMPEKVIAKQNDL</sequence>
<feature type="transmembrane region" description="Helical" evidence="1">
    <location>
        <begin position="135"/>
        <end position="158"/>
    </location>
</feature>
<protein>
    <submittedName>
        <fullName evidence="2">Uncharacterized protein</fullName>
    </submittedName>
</protein>
<keyword evidence="1" id="KW-0472">Membrane</keyword>